<dbReference type="AlphaFoldDB" id="A0A6J6Y110"/>
<proteinExistence type="predicted"/>
<gene>
    <name evidence="1" type="ORF">UFOPK2975_01289</name>
</gene>
<organism evidence="1">
    <name type="scientific">freshwater metagenome</name>
    <dbReference type="NCBI Taxonomy" id="449393"/>
    <lineage>
        <taxon>unclassified sequences</taxon>
        <taxon>metagenomes</taxon>
        <taxon>ecological metagenomes</taxon>
    </lineage>
</organism>
<evidence type="ECO:0000313" key="1">
    <source>
        <dbReference type="EMBL" id="CAB4801703.1"/>
    </source>
</evidence>
<sequence length="147" mass="16658">MRALNKCEPPSEIALHKRCGLAIRQRFGQHHHTIGCNYSLTHVSSEPNICKHAVTDIDASNITSYFSYTANDFHAGNKWCWRLDLIFALHKQCVYIVHSACRNSNAHARGVEVGRWAFFNNKLVECPNLIADNNLHIDQSKPTKDAT</sequence>
<reference evidence="1" key="1">
    <citation type="submission" date="2020-05" db="EMBL/GenBank/DDBJ databases">
        <authorList>
            <person name="Chiriac C."/>
            <person name="Salcher M."/>
            <person name="Ghai R."/>
            <person name="Kavagutti S V."/>
        </authorList>
    </citation>
    <scope>NUCLEOTIDE SEQUENCE</scope>
</reference>
<protein>
    <submittedName>
        <fullName evidence="1">Unannotated protein</fullName>
    </submittedName>
</protein>
<dbReference type="EMBL" id="CAFAAG010000135">
    <property type="protein sequence ID" value="CAB4801703.1"/>
    <property type="molecule type" value="Genomic_DNA"/>
</dbReference>
<accession>A0A6J6Y110</accession>
<name>A0A6J6Y110_9ZZZZ</name>